<gene>
    <name evidence="2" type="ORF">Ddye_027368</name>
</gene>
<proteinExistence type="predicted"/>
<name>A0AAD9WRB3_9ROSI</name>
<evidence type="ECO:0000313" key="2">
    <source>
        <dbReference type="EMBL" id="KAK2639573.1"/>
    </source>
</evidence>
<sequence>MHNRTKKNYGLKVACPNFVLLKVVNLRSLNFSFKKMKSLQNLIMYLGRPDDNLMVERCRYALNKMLNIVCNVKALDVSEVFLEYLHQAVDILSFNNLKCLALGLRRAEFNKHSLINMLECSPNLETLNIYIKLSHFLMPKDPWKMPTMPNKTTPCLKYHLKIVELFHVPDDMYEHDLVKFFLKNGHILQKMRISLVHSDRNTDEIISEIMTFPRSSPNLALTFVDPFHISLDGESYGCFCNAKGDNSLKNKTSKK</sequence>
<dbReference type="Pfam" id="PF23622">
    <property type="entry name" value="LRR_At1g61320_AtMIF1"/>
    <property type="match status" value="1"/>
</dbReference>
<evidence type="ECO:0000259" key="1">
    <source>
        <dbReference type="SMART" id="SM00579"/>
    </source>
</evidence>
<dbReference type="PANTHER" id="PTHR31900">
    <property type="entry name" value="F-BOX/RNI SUPERFAMILY PROTEIN-RELATED"/>
    <property type="match status" value="1"/>
</dbReference>
<dbReference type="InterPro" id="IPR006566">
    <property type="entry name" value="FBD"/>
</dbReference>
<dbReference type="EMBL" id="JANJYI010000008">
    <property type="protein sequence ID" value="KAK2639573.1"/>
    <property type="molecule type" value="Genomic_DNA"/>
</dbReference>
<accession>A0AAD9WRB3</accession>
<evidence type="ECO:0000313" key="3">
    <source>
        <dbReference type="Proteomes" id="UP001280121"/>
    </source>
</evidence>
<organism evidence="2 3">
    <name type="scientific">Dipteronia dyeriana</name>
    <dbReference type="NCBI Taxonomy" id="168575"/>
    <lineage>
        <taxon>Eukaryota</taxon>
        <taxon>Viridiplantae</taxon>
        <taxon>Streptophyta</taxon>
        <taxon>Embryophyta</taxon>
        <taxon>Tracheophyta</taxon>
        <taxon>Spermatophyta</taxon>
        <taxon>Magnoliopsida</taxon>
        <taxon>eudicotyledons</taxon>
        <taxon>Gunneridae</taxon>
        <taxon>Pentapetalae</taxon>
        <taxon>rosids</taxon>
        <taxon>malvids</taxon>
        <taxon>Sapindales</taxon>
        <taxon>Sapindaceae</taxon>
        <taxon>Hippocastanoideae</taxon>
        <taxon>Acereae</taxon>
        <taxon>Dipteronia</taxon>
    </lineage>
</organism>
<dbReference type="PANTHER" id="PTHR31900:SF27">
    <property type="entry name" value="FBD DOMAIN-CONTAINING PROTEIN"/>
    <property type="match status" value="1"/>
</dbReference>
<dbReference type="InterPro" id="IPR050232">
    <property type="entry name" value="FBL13/AtMIF1-like"/>
</dbReference>
<dbReference type="Proteomes" id="UP001280121">
    <property type="component" value="Unassembled WGS sequence"/>
</dbReference>
<keyword evidence="3" id="KW-1185">Reference proteome</keyword>
<dbReference type="AlphaFoldDB" id="A0AAD9WRB3"/>
<feature type="domain" description="FBD" evidence="1">
    <location>
        <begin position="154"/>
        <end position="224"/>
    </location>
</feature>
<dbReference type="InterPro" id="IPR055357">
    <property type="entry name" value="LRR_At1g61320_AtMIF1"/>
</dbReference>
<dbReference type="SMART" id="SM00579">
    <property type="entry name" value="FBD"/>
    <property type="match status" value="1"/>
</dbReference>
<comment type="caution">
    <text evidence="2">The sequence shown here is derived from an EMBL/GenBank/DDBJ whole genome shotgun (WGS) entry which is preliminary data.</text>
</comment>
<reference evidence="2" key="1">
    <citation type="journal article" date="2023" name="Plant J.">
        <title>Genome sequences and population genomics provide insights into the demographic history, inbreeding, and mutation load of two 'living fossil' tree species of Dipteronia.</title>
        <authorList>
            <person name="Feng Y."/>
            <person name="Comes H.P."/>
            <person name="Chen J."/>
            <person name="Zhu S."/>
            <person name="Lu R."/>
            <person name="Zhang X."/>
            <person name="Li P."/>
            <person name="Qiu J."/>
            <person name="Olsen K.M."/>
            <person name="Qiu Y."/>
        </authorList>
    </citation>
    <scope>NUCLEOTIDE SEQUENCE</scope>
    <source>
        <strain evidence="2">KIB01</strain>
    </source>
</reference>
<protein>
    <recommendedName>
        <fullName evidence="1">FBD domain-containing protein</fullName>
    </recommendedName>
</protein>